<sequence>MANMMGMESRLGPEGADIGANIGKILGMDLGFISFIPQMFMQVSGLMGKVMDVEFILVRMGVDMLANLSGGSSTALAIAISGNAYESFSSHIDIQVSYLEMGTHMLENILRTRCMDSASIVLPMGIGMEESGMREARQAAEKAYDVARIDEKVNRAVAAANNAVNAARVAVFKAVQKQMHHSNSKDSIPLAIV</sequence>
<comment type="caution">
    <text evidence="1">The sequence shown here is derived from an EMBL/GenBank/DDBJ whole genome shotgun (WGS) entry which is preliminary data.</text>
</comment>
<evidence type="ECO:0000313" key="2">
    <source>
        <dbReference type="Proteomes" id="UP001428341"/>
    </source>
</evidence>
<evidence type="ECO:0000313" key="1">
    <source>
        <dbReference type="EMBL" id="KAK9177033.1"/>
    </source>
</evidence>
<organism evidence="1 2">
    <name type="scientific">Citrus x changshan-huyou</name>
    <dbReference type="NCBI Taxonomy" id="2935761"/>
    <lineage>
        <taxon>Eukaryota</taxon>
        <taxon>Viridiplantae</taxon>
        <taxon>Streptophyta</taxon>
        <taxon>Embryophyta</taxon>
        <taxon>Tracheophyta</taxon>
        <taxon>Spermatophyta</taxon>
        <taxon>Magnoliopsida</taxon>
        <taxon>eudicotyledons</taxon>
        <taxon>Gunneridae</taxon>
        <taxon>Pentapetalae</taxon>
        <taxon>rosids</taxon>
        <taxon>malvids</taxon>
        <taxon>Sapindales</taxon>
        <taxon>Rutaceae</taxon>
        <taxon>Aurantioideae</taxon>
        <taxon>Citrus</taxon>
    </lineage>
</organism>
<accession>A0AAP0QAQ9</accession>
<gene>
    <name evidence="1" type="ORF">WN944_029052</name>
</gene>
<dbReference type="EMBL" id="JBCGBO010000025">
    <property type="protein sequence ID" value="KAK9177033.1"/>
    <property type="molecule type" value="Genomic_DNA"/>
</dbReference>
<protein>
    <submittedName>
        <fullName evidence="1">Uncharacterized protein</fullName>
    </submittedName>
</protein>
<keyword evidence="2" id="KW-1185">Reference proteome</keyword>
<name>A0AAP0QAQ9_9ROSI</name>
<dbReference type="Proteomes" id="UP001428341">
    <property type="component" value="Unassembled WGS sequence"/>
</dbReference>
<reference evidence="1 2" key="1">
    <citation type="submission" date="2024-05" db="EMBL/GenBank/DDBJ databases">
        <title>Haplotype-resolved chromosome-level genome assembly of Huyou (Citrus changshanensis).</title>
        <authorList>
            <person name="Miao C."/>
            <person name="Chen W."/>
            <person name="Wu Y."/>
            <person name="Wang L."/>
            <person name="Zhao S."/>
            <person name="Grierson D."/>
            <person name="Xu C."/>
            <person name="Chen K."/>
        </authorList>
    </citation>
    <scope>NUCLEOTIDE SEQUENCE [LARGE SCALE GENOMIC DNA]</scope>
    <source>
        <strain evidence="1">01-14</strain>
        <tissue evidence="1">Leaf</tissue>
    </source>
</reference>
<dbReference type="AlphaFoldDB" id="A0AAP0QAQ9"/>
<proteinExistence type="predicted"/>